<dbReference type="Proteomes" id="UP000799779">
    <property type="component" value="Unassembled WGS sequence"/>
</dbReference>
<feature type="compositionally biased region" description="Basic and acidic residues" evidence="1">
    <location>
        <begin position="185"/>
        <end position="196"/>
    </location>
</feature>
<gene>
    <name evidence="2" type="ORF">P154DRAFT_201183</name>
</gene>
<protein>
    <submittedName>
        <fullName evidence="2">Uncharacterized protein</fullName>
    </submittedName>
</protein>
<name>A0A6A5WH39_9PLEO</name>
<dbReference type="EMBL" id="ML977589">
    <property type="protein sequence ID" value="KAF2000378.1"/>
    <property type="molecule type" value="Genomic_DNA"/>
</dbReference>
<proteinExistence type="predicted"/>
<feature type="region of interest" description="Disordered" evidence="1">
    <location>
        <begin position="1"/>
        <end position="52"/>
    </location>
</feature>
<dbReference type="AlphaFoldDB" id="A0A6A5WH39"/>
<evidence type="ECO:0000313" key="2">
    <source>
        <dbReference type="EMBL" id="KAF2000378.1"/>
    </source>
</evidence>
<dbReference type="OrthoDB" id="4158987at2759"/>
<organism evidence="2 3">
    <name type="scientific">Amniculicola lignicola CBS 123094</name>
    <dbReference type="NCBI Taxonomy" id="1392246"/>
    <lineage>
        <taxon>Eukaryota</taxon>
        <taxon>Fungi</taxon>
        <taxon>Dikarya</taxon>
        <taxon>Ascomycota</taxon>
        <taxon>Pezizomycotina</taxon>
        <taxon>Dothideomycetes</taxon>
        <taxon>Pleosporomycetidae</taxon>
        <taxon>Pleosporales</taxon>
        <taxon>Amniculicolaceae</taxon>
        <taxon>Amniculicola</taxon>
    </lineage>
</organism>
<feature type="region of interest" description="Disordered" evidence="1">
    <location>
        <begin position="141"/>
        <end position="221"/>
    </location>
</feature>
<accession>A0A6A5WH39</accession>
<feature type="compositionally biased region" description="Basic and acidic residues" evidence="1">
    <location>
        <begin position="144"/>
        <end position="160"/>
    </location>
</feature>
<feature type="compositionally biased region" description="Basic and acidic residues" evidence="1">
    <location>
        <begin position="208"/>
        <end position="221"/>
    </location>
</feature>
<evidence type="ECO:0000313" key="3">
    <source>
        <dbReference type="Proteomes" id="UP000799779"/>
    </source>
</evidence>
<reference evidence="2" key="1">
    <citation type="journal article" date="2020" name="Stud. Mycol.">
        <title>101 Dothideomycetes genomes: a test case for predicting lifestyles and emergence of pathogens.</title>
        <authorList>
            <person name="Haridas S."/>
            <person name="Albert R."/>
            <person name="Binder M."/>
            <person name="Bloem J."/>
            <person name="Labutti K."/>
            <person name="Salamov A."/>
            <person name="Andreopoulos B."/>
            <person name="Baker S."/>
            <person name="Barry K."/>
            <person name="Bills G."/>
            <person name="Bluhm B."/>
            <person name="Cannon C."/>
            <person name="Castanera R."/>
            <person name="Culley D."/>
            <person name="Daum C."/>
            <person name="Ezra D."/>
            <person name="Gonzalez J."/>
            <person name="Henrissat B."/>
            <person name="Kuo A."/>
            <person name="Liang C."/>
            <person name="Lipzen A."/>
            <person name="Lutzoni F."/>
            <person name="Magnuson J."/>
            <person name="Mondo S."/>
            <person name="Nolan M."/>
            <person name="Ohm R."/>
            <person name="Pangilinan J."/>
            <person name="Park H.-J."/>
            <person name="Ramirez L."/>
            <person name="Alfaro M."/>
            <person name="Sun H."/>
            <person name="Tritt A."/>
            <person name="Yoshinaga Y."/>
            <person name="Zwiers L.-H."/>
            <person name="Turgeon B."/>
            <person name="Goodwin S."/>
            <person name="Spatafora J."/>
            <person name="Crous P."/>
            <person name="Grigoriev I."/>
        </authorList>
    </citation>
    <scope>NUCLEOTIDE SEQUENCE</scope>
    <source>
        <strain evidence="2">CBS 123094</strain>
    </source>
</reference>
<evidence type="ECO:0000256" key="1">
    <source>
        <dbReference type="SAM" id="MobiDB-lite"/>
    </source>
</evidence>
<keyword evidence="3" id="KW-1185">Reference proteome</keyword>
<sequence length="221" mass="22882">MAAQESAEAPPKGLPNEDRLKQAADQAQKAIEAQGMANKLRDAASSITDPKKREKMLTDAYNKEIEAHGNSKKARMLSSGAFQGAIGGGGIGGAVSMGVGTVVGTVVGGVTAIPVTGLGALIGSGVGLAHGPFIKLSKMATGKGGEEAGDKIDTKEKNVDSGEIADDDDAVPNPEVLRQAANALAEEREKKGDNESKQQSPGKKRPRKIEIRSQKKEGEKN</sequence>